<sequence>MSSELYREILGDFLLAFGAKMLLRLIHNQRSLGQDKAANSLKAKKKLENKFYVKVGYFREILEIFFITEDYNNYHRISSSSSRGLTVAG</sequence>
<organism evidence="1 2">
    <name type="scientific">Brachionus plicatilis</name>
    <name type="common">Marine rotifer</name>
    <name type="synonym">Brachionus muelleri</name>
    <dbReference type="NCBI Taxonomy" id="10195"/>
    <lineage>
        <taxon>Eukaryota</taxon>
        <taxon>Metazoa</taxon>
        <taxon>Spiralia</taxon>
        <taxon>Gnathifera</taxon>
        <taxon>Rotifera</taxon>
        <taxon>Eurotatoria</taxon>
        <taxon>Monogononta</taxon>
        <taxon>Pseudotrocha</taxon>
        <taxon>Ploima</taxon>
        <taxon>Brachionidae</taxon>
        <taxon>Brachionus</taxon>
    </lineage>
</organism>
<evidence type="ECO:0000313" key="1">
    <source>
        <dbReference type="EMBL" id="RNA11757.1"/>
    </source>
</evidence>
<reference evidence="1 2" key="1">
    <citation type="journal article" date="2018" name="Sci. Rep.">
        <title>Genomic signatures of local adaptation to the degree of environmental predictability in rotifers.</title>
        <authorList>
            <person name="Franch-Gras L."/>
            <person name="Hahn C."/>
            <person name="Garcia-Roger E.M."/>
            <person name="Carmona M.J."/>
            <person name="Serra M."/>
            <person name="Gomez A."/>
        </authorList>
    </citation>
    <scope>NUCLEOTIDE SEQUENCE [LARGE SCALE GENOMIC DNA]</scope>
    <source>
        <strain evidence="1">HYR1</strain>
    </source>
</reference>
<accession>A0A3M7QJY5</accession>
<dbReference type="Proteomes" id="UP000276133">
    <property type="component" value="Unassembled WGS sequence"/>
</dbReference>
<keyword evidence="2" id="KW-1185">Reference proteome</keyword>
<protein>
    <submittedName>
        <fullName evidence="1">Uncharacterized protein</fullName>
    </submittedName>
</protein>
<gene>
    <name evidence="1" type="ORF">BpHYR1_040044</name>
</gene>
<dbReference type="AlphaFoldDB" id="A0A3M7QJY5"/>
<proteinExistence type="predicted"/>
<dbReference type="EMBL" id="REGN01005862">
    <property type="protein sequence ID" value="RNA11757.1"/>
    <property type="molecule type" value="Genomic_DNA"/>
</dbReference>
<name>A0A3M7QJY5_BRAPC</name>
<comment type="caution">
    <text evidence="1">The sequence shown here is derived from an EMBL/GenBank/DDBJ whole genome shotgun (WGS) entry which is preliminary data.</text>
</comment>
<evidence type="ECO:0000313" key="2">
    <source>
        <dbReference type="Proteomes" id="UP000276133"/>
    </source>
</evidence>